<proteinExistence type="predicted"/>
<dbReference type="AlphaFoldDB" id="A0AAN8CES0"/>
<organism evidence="1 2">
    <name type="scientific">Champsocephalus gunnari</name>
    <name type="common">Mackerel icefish</name>
    <dbReference type="NCBI Taxonomy" id="52237"/>
    <lineage>
        <taxon>Eukaryota</taxon>
        <taxon>Metazoa</taxon>
        <taxon>Chordata</taxon>
        <taxon>Craniata</taxon>
        <taxon>Vertebrata</taxon>
        <taxon>Euteleostomi</taxon>
        <taxon>Actinopterygii</taxon>
        <taxon>Neopterygii</taxon>
        <taxon>Teleostei</taxon>
        <taxon>Neoteleostei</taxon>
        <taxon>Acanthomorphata</taxon>
        <taxon>Eupercaria</taxon>
        <taxon>Perciformes</taxon>
        <taxon>Notothenioidei</taxon>
        <taxon>Channichthyidae</taxon>
        <taxon>Champsocephalus</taxon>
    </lineage>
</organism>
<gene>
    <name evidence="1" type="ORF">CgunFtcFv8_025184</name>
</gene>
<keyword evidence="2" id="KW-1185">Reference proteome</keyword>
<reference evidence="1 2" key="1">
    <citation type="journal article" date="2023" name="Mol. Biol. Evol.">
        <title>Genomics of Secondarily Temperate Adaptation in the Only Non-Antarctic Icefish.</title>
        <authorList>
            <person name="Rivera-Colon A.G."/>
            <person name="Rayamajhi N."/>
            <person name="Minhas B.F."/>
            <person name="Madrigal G."/>
            <person name="Bilyk K.T."/>
            <person name="Yoon V."/>
            <person name="Hune M."/>
            <person name="Gregory S."/>
            <person name="Cheng C.H.C."/>
            <person name="Catchen J.M."/>
        </authorList>
    </citation>
    <scope>NUCLEOTIDE SEQUENCE [LARGE SCALE GENOMIC DNA]</scope>
    <source>
        <tissue evidence="1">White muscle</tissue>
    </source>
</reference>
<sequence length="177" mass="19529">MKRKRLLALFAGGVFIAAVMSLHRMLEQGAEPQQEAPAGQGDQDLSRLAQKIDRLERLLSDNNRLVATLRDSLLHPKGDNIGGANEAGAPSQEVALLLHRKGFDCSSAPEPALQCTWSAHEEVDLAAVFAPLRFSALRRSGLTMLRHDDEPQSARQQQTRIISLRPMDISAFRVEVQ</sequence>
<evidence type="ECO:0000313" key="1">
    <source>
        <dbReference type="EMBL" id="KAK5900208.1"/>
    </source>
</evidence>
<protein>
    <submittedName>
        <fullName evidence="1">Uncharacterized protein</fullName>
    </submittedName>
</protein>
<name>A0AAN8CES0_CHAGU</name>
<evidence type="ECO:0000313" key="2">
    <source>
        <dbReference type="Proteomes" id="UP001331515"/>
    </source>
</evidence>
<comment type="caution">
    <text evidence="1">The sequence shown here is derived from an EMBL/GenBank/DDBJ whole genome shotgun (WGS) entry which is preliminary data.</text>
</comment>
<accession>A0AAN8CES0</accession>
<dbReference type="EMBL" id="JAURVH010001532">
    <property type="protein sequence ID" value="KAK5900208.1"/>
    <property type="molecule type" value="Genomic_DNA"/>
</dbReference>
<dbReference type="Proteomes" id="UP001331515">
    <property type="component" value="Unassembled WGS sequence"/>
</dbReference>